<dbReference type="InterPro" id="IPR002110">
    <property type="entry name" value="Ankyrin_rpt"/>
</dbReference>
<keyword evidence="5" id="KW-1185">Reference proteome</keyword>
<evidence type="ECO:0000256" key="1">
    <source>
        <dbReference type="ARBA" id="ARBA00022737"/>
    </source>
</evidence>
<dbReference type="Pfam" id="PF12796">
    <property type="entry name" value="Ank_2"/>
    <property type="match status" value="1"/>
</dbReference>
<feature type="repeat" description="ANK" evidence="3">
    <location>
        <begin position="36"/>
        <end position="68"/>
    </location>
</feature>
<dbReference type="SMART" id="SM00248">
    <property type="entry name" value="ANK"/>
    <property type="match status" value="4"/>
</dbReference>
<keyword evidence="2 3" id="KW-0040">ANK repeat</keyword>
<reference evidence="6" key="1">
    <citation type="submission" date="2025-08" db="UniProtKB">
        <authorList>
            <consortium name="RefSeq"/>
        </authorList>
    </citation>
    <scope>IDENTIFICATION</scope>
    <source>
        <tissue evidence="6">Testes</tissue>
    </source>
</reference>
<feature type="repeat" description="ANK" evidence="3">
    <location>
        <begin position="133"/>
        <end position="160"/>
    </location>
</feature>
<dbReference type="GeneID" id="102807008"/>
<name>A0ABM0MUU4_SACKO</name>
<dbReference type="PROSITE" id="PS50088">
    <property type="entry name" value="ANK_REPEAT"/>
    <property type="match status" value="2"/>
</dbReference>
<protein>
    <submittedName>
        <fullName evidence="6">Ankyrin repeat and KH domain-containing protein 1-like</fullName>
    </submittedName>
</protein>
<organism evidence="5 6">
    <name type="scientific">Saccoglossus kowalevskii</name>
    <name type="common">Acorn worm</name>
    <dbReference type="NCBI Taxonomy" id="10224"/>
    <lineage>
        <taxon>Eukaryota</taxon>
        <taxon>Metazoa</taxon>
        <taxon>Hemichordata</taxon>
        <taxon>Enteropneusta</taxon>
        <taxon>Harrimaniidae</taxon>
        <taxon>Saccoglossus</taxon>
    </lineage>
</organism>
<accession>A0ABM0MUU4</accession>
<keyword evidence="1" id="KW-0677">Repeat</keyword>
<dbReference type="Gene3D" id="1.25.40.20">
    <property type="entry name" value="Ankyrin repeat-containing domain"/>
    <property type="match status" value="2"/>
</dbReference>
<sequence length="246" mass="27519">MSIYSLRTIILSVKSGDVAETEDLINKGADIDVTENGNNLLLLAIVYDQKDVARLLVARGINLNYRSQGGDDRTQYKSALDLTEEKGWDDLYELIERTSLANKNIPMAVVDGDSKLTKSLLEQGADINTVTDTGESLLMRAIRHGHWEVSELLISQGIDVAYVLVQRHQSANGKIETTKETARIYASKYGMPDIIQLIDRREGEYRQQGIIVQDPSEAELQINEKKPVNEDKTDSEKQRSHTCAVL</sequence>
<proteinExistence type="predicted"/>
<dbReference type="PANTHER" id="PTHR24123:SF33">
    <property type="entry name" value="PROTEIN HOS4"/>
    <property type="match status" value="1"/>
</dbReference>
<dbReference type="PANTHER" id="PTHR24123">
    <property type="entry name" value="ANKYRIN REPEAT-CONTAINING"/>
    <property type="match status" value="1"/>
</dbReference>
<gene>
    <name evidence="6" type="primary">LOC102807008</name>
</gene>
<dbReference type="RefSeq" id="XP_006823785.1">
    <property type="nucleotide sequence ID" value="XM_006823722.1"/>
</dbReference>
<feature type="compositionally biased region" description="Basic and acidic residues" evidence="4">
    <location>
        <begin position="223"/>
        <end position="239"/>
    </location>
</feature>
<dbReference type="Pfam" id="PF00023">
    <property type="entry name" value="Ank"/>
    <property type="match status" value="1"/>
</dbReference>
<dbReference type="SUPFAM" id="SSF48403">
    <property type="entry name" value="Ankyrin repeat"/>
    <property type="match status" value="1"/>
</dbReference>
<evidence type="ECO:0000256" key="4">
    <source>
        <dbReference type="SAM" id="MobiDB-lite"/>
    </source>
</evidence>
<dbReference type="PROSITE" id="PS50297">
    <property type="entry name" value="ANK_REP_REGION"/>
    <property type="match status" value="1"/>
</dbReference>
<dbReference type="InterPro" id="IPR036770">
    <property type="entry name" value="Ankyrin_rpt-contain_sf"/>
</dbReference>
<dbReference type="InterPro" id="IPR051165">
    <property type="entry name" value="Multifunctional_ANK_Repeat"/>
</dbReference>
<evidence type="ECO:0000256" key="2">
    <source>
        <dbReference type="ARBA" id="ARBA00023043"/>
    </source>
</evidence>
<evidence type="ECO:0000313" key="6">
    <source>
        <dbReference type="RefSeq" id="XP_006823785.1"/>
    </source>
</evidence>
<evidence type="ECO:0000313" key="5">
    <source>
        <dbReference type="Proteomes" id="UP000694865"/>
    </source>
</evidence>
<feature type="region of interest" description="Disordered" evidence="4">
    <location>
        <begin position="223"/>
        <end position="246"/>
    </location>
</feature>
<evidence type="ECO:0000256" key="3">
    <source>
        <dbReference type="PROSITE-ProRule" id="PRU00023"/>
    </source>
</evidence>
<dbReference type="Proteomes" id="UP000694865">
    <property type="component" value="Unplaced"/>
</dbReference>